<sequence length="403" mass="46035">MKVIYIGTIVPNDYINNYPSTSVAANNFQSGLLKGIAKDKKIKLKIYSVPARRGWPGKSSVFFSRNENLPFYYGLNVSILSFINIKFYKEISIRFHTFCSLLKELCLKSHEKCCIISYNGDGRLTASIRFLRHFLNFKYICMVVDPPEYKGTTSRKGMLWKKIYQYNKNAYMKSVYAADALVVLNKSFITINKIKSKYIVIDGGISLDEIETIKHEKPRVYYDKKNFNIVFTGTLHEHSGVLRLIDMFEQSNIQGALLHIYGSGVDQVKVKQRADRNTKIIYHGPVDFNTAISAQYEADLLICPNPITHPINQVAFPSKLIEYLGSNTPILVTKLPSIGLEYNDAVVFYDDTLDDFKVKVKMIMNMSNNALNVLTENAMHLAHDSKEWDAQSKKLLKLIKDTI</sequence>
<gene>
    <name evidence="1" type="ORF">SAMN02910406_00034</name>
</gene>
<protein>
    <submittedName>
        <fullName evidence="1">Glycosyltransferase involved in cell wall bisynthesis</fullName>
    </submittedName>
</protein>
<evidence type="ECO:0000313" key="1">
    <source>
        <dbReference type="EMBL" id="SFB66294.1"/>
    </source>
</evidence>
<dbReference type="SUPFAM" id="SSF53756">
    <property type="entry name" value="UDP-Glycosyltransferase/glycogen phosphorylase"/>
    <property type="match status" value="1"/>
</dbReference>
<accession>A0A1I1CUU4</accession>
<keyword evidence="1" id="KW-0808">Transferase</keyword>
<dbReference type="Proteomes" id="UP000182192">
    <property type="component" value="Unassembled WGS sequence"/>
</dbReference>
<evidence type="ECO:0000313" key="2">
    <source>
        <dbReference type="Proteomes" id="UP000182192"/>
    </source>
</evidence>
<dbReference type="EMBL" id="FOKQ01000001">
    <property type="protein sequence ID" value="SFB66294.1"/>
    <property type="molecule type" value="Genomic_DNA"/>
</dbReference>
<dbReference type="GO" id="GO:0016740">
    <property type="term" value="F:transferase activity"/>
    <property type="evidence" value="ECO:0007669"/>
    <property type="project" value="UniProtKB-KW"/>
</dbReference>
<name>A0A1I1CUU4_RUMAL</name>
<dbReference type="OrthoDB" id="9790710at2"/>
<dbReference type="Gene3D" id="3.40.50.2000">
    <property type="entry name" value="Glycogen Phosphorylase B"/>
    <property type="match status" value="1"/>
</dbReference>
<reference evidence="1 2" key="1">
    <citation type="submission" date="2016-10" db="EMBL/GenBank/DDBJ databases">
        <authorList>
            <person name="de Groot N.N."/>
        </authorList>
    </citation>
    <scope>NUCLEOTIDE SEQUENCE [LARGE SCALE GENOMIC DNA]</scope>
    <source>
        <strain evidence="1 2">AR67</strain>
    </source>
</reference>
<dbReference type="RefSeq" id="WP_074959472.1">
    <property type="nucleotide sequence ID" value="NZ_FOKQ01000001.1"/>
</dbReference>
<dbReference type="Pfam" id="PF13692">
    <property type="entry name" value="Glyco_trans_1_4"/>
    <property type="match status" value="1"/>
</dbReference>
<proteinExistence type="predicted"/>
<organism evidence="1 2">
    <name type="scientific">Ruminococcus albus</name>
    <dbReference type="NCBI Taxonomy" id="1264"/>
    <lineage>
        <taxon>Bacteria</taxon>
        <taxon>Bacillati</taxon>
        <taxon>Bacillota</taxon>
        <taxon>Clostridia</taxon>
        <taxon>Eubacteriales</taxon>
        <taxon>Oscillospiraceae</taxon>
        <taxon>Ruminococcus</taxon>
    </lineage>
</organism>
<dbReference type="AlphaFoldDB" id="A0A1I1CUU4"/>